<dbReference type="AlphaFoldDB" id="A0A4Y7KBM9"/>
<evidence type="ECO:0000313" key="2">
    <source>
        <dbReference type="EMBL" id="RZC69760.1"/>
    </source>
</evidence>
<sequence>MGANELKLVVLMVKLLLQLQVVAESGGVEFGCELWVLAMVTLAVRKLLKHAEHHMLITVVIEKQPVNWSYSLIAVTTPYSENFAEICKATLSSLAKSKILKSEAADSQKLASIQQAILRRLQDDDLSVVQAALSLDGLTRVISMPDLLEALRDILRRCAEITSVTLVPSEASLVARSCLECAVLNFKDISLSCDLISSAQEKKPEPSSTEINMKTIGAFGETFAAQPIEYLAWLRHDVAVCVEHWNSGVNDFTLSLLVHRLGSSL</sequence>
<dbReference type="Gramene" id="RZC69760">
    <property type="protein sequence ID" value="RZC69760"/>
    <property type="gene ID" value="C5167_032945"/>
</dbReference>
<name>A0A4Y7KBM9_PAPSO</name>
<feature type="chain" id="PRO_5021201000" evidence="1">
    <location>
        <begin position="24"/>
        <end position="265"/>
    </location>
</feature>
<dbReference type="EMBL" id="CM010721">
    <property type="protein sequence ID" value="RZC69760.1"/>
    <property type="molecule type" value="Genomic_DNA"/>
</dbReference>
<dbReference type="GO" id="GO:0000462">
    <property type="term" value="P:maturation of SSU-rRNA from tricistronic rRNA transcript (SSU-rRNA, 5.8S rRNA, LSU-rRNA)"/>
    <property type="evidence" value="ECO:0007669"/>
    <property type="project" value="TreeGrafter"/>
</dbReference>
<accession>A0A4Y7KBM9</accession>
<evidence type="ECO:0000256" key="1">
    <source>
        <dbReference type="SAM" id="SignalP"/>
    </source>
</evidence>
<dbReference type="STRING" id="3469.A0A4Y7KBM9"/>
<gene>
    <name evidence="2" type="ORF">C5167_032945</name>
</gene>
<proteinExistence type="predicted"/>
<dbReference type="GO" id="GO:0034455">
    <property type="term" value="C:t-UTP complex"/>
    <property type="evidence" value="ECO:0007669"/>
    <property type="project" value="TreeGrafter"/>
</dbReference>
<dbReference type="GO" id="GO:0030515">
    <property type="term" value="F:snoRNA binding"/>
    <property type="evidence" value="ECO:0007669"/>
    <property type="project" value="TreeGrafter"/>
</dbReference>
<dbReference type="GO" id="GO:0032040">
    <property type="term" value="C:small-subunit processome"/>
    <property type="evidence" value="ECO:0007669"/>
    <property type="project" value="TreeGrafter"/>
</dbReference>
<dbReference type="PANTHER" id="PTHR13457">
    <property type="entry name" value="BAP28"/>
    <property type="match status" value="1"/>
</dbReference>
<reference evidence="2 3" key="1">
    <citation type="journal article" date="2018" name="Science">
        <title>The opium poppy genome and morphinan production.</title>
        <authorList>
            <person name="Guo L."/>
            <person name="Winzer T."/>
            <person name="Yang X."/>
            <person name="Li Y."/>
            <person name="Ning Z."/>
            <person name="He Z."/>
            <person name="Teodor R."/>
            <person name="Lu Y."/>
            <person name="Bowser T.A."/>
            <person name="Graham I.A."/>
            <person name="Ye K."/>
        </authorList>
    </citation>
    <scope>NUCLEOTIDE SEQUENCE [LARGE SCALE GENOMIC DNA]</scope>
    <source>
        <strain evidence="3">cv. HN1</strain>
        <tissue evidence="2">Leaves</tissue>
    </source>
</reference>
<protein>
    <submittedName>
        <fullName evidence="2">Uncharacterized protein</fullName>
    </submittedName>
</protein>
<feature type="signal peptide" evidence="1">
    <location>
        <begin position="1"/>
        <end position="23"/>
    </location>
</feature>
<dbReference type="GO" id="GO:0045943">
    <property type="term" value="P:positive regulation of transcription by RNA polymerase I"/>
    <property type="evidence" value="ECO:0007669"/>
    <property type="project" value="TreeGrafter"/>
</dbReference>
<keyword evidence="1" id="KW-0732">Signal</keyword>
<dbReference type="PANTHER" id="PTHR13457:SF1">
    <property type="entry name" value="HEAT REPEAT-CONTAINING PROTEIN 1"/>
    <property type="match status" value="1"/>
</dbReference>
<keyword evidence="3" id="KW-1185">Reference proteome</keyword>
<evidence type="ECO:0000313" key="3">
    <source>
        <dbReference type="Proteomes" id="UP000316621"/>
    </source>
</evidence>
<organism evidence="2 3">
    <name type="scientific">Papaver somniferum</name>
    <name type="common">Opium poppy</name>
    <dbReference type="NCBI Taxonomy" id="3469"/>
    <lineage>
        <taxon>Eukaryota</taxon>
        <taxon>Viridiplantae</taxon>
        <taxon>Streptophyta</taxon>
        <taxon>Embryophyta</taxon>
        <taxon>Tracheophyta</taxon>
        <taxon>Spermatophyta</taxon>
        <taxon>Magnoliopsida</taxon>
        <taxon>Ranunculales</taxon>
        <taxon>Papaveraceae</taxon>
        <taxon>Papaveroideae</taxon>
        <taxon>Papaver</taxon>
    </lineage>
</organism>
<dbReference type="Proteomes" id="UP000316621">
    <property type="component" value="Chromosome 7"/>
</dbReference>
<dbReference type="GO" id="GO:0030686">
    <property type="term" value="C:90S preribosome"/>
    <property type="evidence" value="ECO:0007669"/>
    <property type="project" value="TreeGrafter"/>
</dbReference>
<dbReference type="InterPro" id="IPR040191">
    <property type="entry name" value="UTP10"/>
</dbReference>